<dbReference type="PANTHER" id="PTHR43201">
    <property type="entry name" value="ACYL-COA SYNTHETASE"/>
    <property type="match status" value="1"/>
</dbReference>
<reference evidence="6" key="1">
    <citation type="submission" date="2018-05" db="EMBL/GenBank/DDBJ databases">
        <authorList>
            <person name="Li Y."/>
        </authorList>
    </citation>
    <scope>NUCLEOTIDE SEQUENCE [LARGE SCALE GENOMIC DNA]</scope>
    <source>
        <strain evidence="6">sk1b4</strain>
    </source>
</reference>
<dbReference type="PROSITE" id="PS00455">
    <property type="entry name" value="AMP_BINDING"/>
    <property type="match status" value="1"/>
</dbReference>
<accession>A0A2V1KCB1</accession>
<evidence type="ECO:0000259" key="2">
    <source>
        <dbReference type="Pfam" id="PF00501"/>
    </source>
</evidence>
<dbReference type="Pfam" id="PF03061">
    <property type="entry name" value="4HBT"/>
    <property type="match status" value="1"/>
</dbReference>
<evidence type="ECO:0000313" key="5">
    <source>
        <dbReference type="EMBL" id="PWF27147.1"/>
    </source>
</evidence>
<dbReference type="OrthoDB" id="9803968at2"/>
<evidence type="ECO:0000259" key="3">
    <source>
        <dbReference type="Pfam" id="PF03061"/>
    </source>
</evidence>
<evidence type="ECO:0000259" key="4">
    <source>
        <dbReference type="Pfam" id="PF13193"/>
    </source>
</evidence>
<dbReference type="InterPro" id="IPR025110">
    <property type="entry name" value="AMP-bd_C"/>
</dbReference>
<dbReference type="AlphaFoldDB" id="A0A2V1KCB1"/>
<dbReference type="RefSeq" id="WP_109092647.1">
    <property type="nucleotide sequence ID" value="NZ_QETB01000001.1"/>
</dbReference>
<sequence>MPSATRTLPSLAAVQRTLEGGTFNNWLGLKVTAITADSITLEAASRPEWTNAQDGSVIHGGILSALLDTAACFALTGTIGGPAPTIDLQTQFLRPARPGRLIVTGRLVKPGRGVAFAQAEVHTEGQKVAATAQGTFAASASAPIEETFSPGVREALAIGNIGAAINAAHPDRPAITLTGDNPETVTYGEFLARVRAAQEWLAAHGVGRGTAVAIVGINSIEYLVAFFAIMRAGGVAVPLSYKFPAAVLEYAVANSGSSFVLADRPLFEGDDVPFPVYLLSSISAASDQGAEPVEVSGEDPSMILYTSGSTGKPKGVVRSHSSHEWIMETGEKYSDGRDRVFLVSAPLYHMNALATSQGALLHGDHVVLQPVFEPKGFLQAIADHSATRITGVPPMMSLALRDRDPQIDLSSVNELWLGSAPMSDELIEESSRVFPGAAFSLGFGTTESGPVAFAPHPILPTPRGSVGIAHPEVAVELRDPDGKVLASDTGSVSGELCVESPATMLGYKDRPDVPSPVDDRGFYLTGDLFERNQRGFYFFRGRVDDMFTSGGENVYPAAVEKVLENHPDVQEAAVVPIPDPLKGAKPVAFVVPVPGSNPSEQELRTWTLEHLEPYAHPRRIFFEESFPLSGTNKVDKKLLSQRAEAKVR</sequence>
<evidence type="ECO:0000313" key="6">
    <source>
        <dbReference type="Proteomes" id="UP000245283"/>
    </source>
</evidence>
<protein>
    <submittedName>
        <fullName evidence="5">Acetyl-CoA synthetase</fullName>
    </submittedName>
</protein>
<dbReference type="InterPro" id="IPR000873">
    <property type="entry name" value="AMP-dep_synth/lig_dom"/>
</dbReference>
<dbReference type="Gene3D" id="3.40.50.12780">
    <property type="entry name" value="N-terminal domain of ligase-like"/>
    <property type="match status" value="1"/>
</dbReference>
<dbReference type="InterPro" id="IPR006683">
    <property type="entry name" value="Thioestr_dom"/>
</dbReference>
<dbReference type="GO" id="GO:0006631">
    <property type="term" value="P:fatty acid metabolic process"/>
    <property type="evidence" value="ECO:0007669"/>
    <property type="project" value="TreeGrafter"/>
</dbReference>
<keyword evidence="1" id="KW-0378">Hydrolase</keyword>
<dbReference type="InterPro" id="IPR020845">
    <property type="entry name" value="AMP-binding_CS"/>
</dbReference>
<dbReference type="NCBIfam" id="TIGR00369">
    <property type="entry name" value="unchar_dom_1"/>
    <property type="match status" value="1"/>
</dbReference>
<comment type="caution">
    <text evidence="5">The sequence shown here is derived from an EMBL/GenBank/DDBJ whole genome shotgun (WGS) entry which is preliminary data.</text>
</comment>
<dbReference type="SUPFAM" id="SSF56801">
    <property type="entry name" value="Acetyl-CoA synthetase-like"/>
    <property type="match status" value="1"/>
</dbReference>
<dbReference type="InterPro" id="IPR042099">
    <property type="entry name" value="ANL_N_sf"/>
</dbReference>
<dbReference type="Gene3D" id="3.10.129.10">
    <property type="entry name" value="Hotdog Thioesterase"/>
    <property type="match status" value="1"/>
</dbReference>
<organism evidence="5 6">
    <name type="scientific">Ancrocorticia populi</name>
    <dbReference type="NCBI Taxonomy" id="2175228"/>
    <lineage>
        <taxon>Bacteria</taxon>
        <taxon>Bacillati</taxon>
        <taxon>Actinomycetota</taxon>
        <taxon>Actinomycetes</taxon>
        <taxon>Actinomycetales</taxon>
        <taxon>Actinomycetaceae</taxon>
        <taxon>Ancrocorticia</taxon>
    </lineage>
</organism>
<feature type="domain" description="Thioesterase" evidence="3">
    <location>
        <begin position="56"/>
        <end position="129"/>
    </location>
</feature>
<feature type="domain" description="AMP-binding enzyme C-terminal" evidence="4">
    <location>
        <begin position="559"/>
        <end position="633"/>
    </location>
</feature>
<dbReference type="GO" id="GO:0016289">
    <property type="term" value="F:acyl-CoA hydrolase activity"/>
    <property type="evidence" value="ECO:0007669"/>
    <property type="project" value="UniProtKB-ARBA"/>
</dbReference>
<name>A0A2V1KCB1_9ACTO</name>
<evidence type="ECO:0000256" key="1">
    <source>
        <dbReference type="ARBA" id="ARBA00022801"/>
    </source>
</evidence>
<proteinExistence type="predicted"/>
<keyword evidence="6" id="KW-1185">Reference proteome</keyword>
<feature type="domain" description="AMP-dependent synthetase/ligase" evidence="2">
    <location>
        <begin position="167"/>
        <end position="507"/>
    </location>
</feature>
<dbReference type="Pfam" id="PF13193">
    <property type="entry name" value="AMP-binding_C"/>
    <property type="match status" value="1"/>
</dbReference>
<dbReference type="GO" id="GO:0031956">
    <property type="term" value="F:medium-chain fatty acid-CoA ligase activity"/>
    <property type="evidence" value="ECO:0007669"/>
    <property type="project" value="TreeGrafter"/>
</dbReference>
<gene>
    <name evidence="5" type="ORF">DD236_01725</name>
</gene>
<dbReference type="SUPFAM" id="SSF54637">
    <property type="entry name" value="Thioesterase/thiol ester dehydrase-isomerase"/>
    <property type="match status" value="1"/>
</dbReference>
<dbReference type="Pfam" id="PF00501">
    <property type="entry name" value="AMP-binding"/>
    <property type="match status" value="1"/>
</dbReference>
<dbReference type="EMBL" id="QETB01000001">
    <property type="protein sequence ID" value="PWF27147.1"/>
    <property type="molecule type" value="Genomic_DNA"/>
</dbReference>
<dbReference type="CDD" id="cd03443">
    <property type="entry name" value="PaaI_thioesterase"/>
    <property type="match status" value="1"/>
</dbReference>
<dbReference type="InterPro" id="IPR045851">
    <property type="entry name" value="AMP-bd_C_sf"/>
</dbReference>
<dbReference type="Proteomes" id="UP000245283">
    <property type="component" value="Unassembled WGS sequence"/>
</dbReference>
<dbReference type="Gene3D" id="3.30.300.30">
    <property type="match status" value="1"/>
</dbReference>
<dbReference type="PANTHER" id="PTHR43201:SF32">
    <property type="entry name" value="2-SUCCINYLBENZOATE--COA LIGASE, CHLOROPLASTIC_PEROXISOMAL"/>
    <property type="match status" value="1"/>
</dbReference>
<dbReference type="InterPro" id="IPR003736">
    <property type="entry name" value="PAAI_dom"/>
</dbReference>
<dbReference type="InterPro" id="IPR029069">
    <property type="entry name" value="HotDog_dom_sf"/>
</dbReference>